<dbReference type="EMBL" id="MAAO01000005">
    <property type="protein sequence ID" value="OUR97788.1"/>
    <property type="molecule type" value="Genomic_DNA"/>
</dbReference>
<feature type="transmembrane region" description="Helical" evidence="1">
    <location>
        <begin position="20"/>
        <end position="41"/>
    </location>
</feature>
<name>A0A1Y5F9S6_9BACT</name>
<protein>
    <submittedName>
        <fullName evidence="2">Uncharacterized protein</fullName>
    </submittedName>
</protein>
<accession>A0A1Y5F9S6</accession>
<comment type="caution">
    <text evidence="2">The sequence shown here is derived from an EMBL/GenBank/DDBJ whole genome shotgun (WGS) entry which is preliminary data.</text>
</comment>
<keyword evidence="1" id="KW-1133">Transmembrane helix</keyword>
<gene>
    <name evidence="2" type="ORF">A9Q84_06200</name>
</gene>
<reference evidence="3" key="1">
    <citation type="journal article" date="2017" name="Proc. Natl. Acad. Sci. U.S.A.">
        <title>Simulation of Deepwater Horizon oil plume reveals substrate specialization within a complex community of hydrocarbon-degraders.</title>
        <authorList>
            <person name="Hu P."/>
            <person name="Dubinsky E.A."/>
            <person name="Probst A.J."/>
            <person name="Wang J."/>
            <person name="Sieber C.M.K."/>
            <person name="Tom L.M."/>
            <person name="Gardinali P."/>
            <person name="Banfield J.F."/>
            <person name="Atlas R.M."/>
            <person name="Andersen G.L."/>
        </authorList>
    </citation>
    <scope>NUCLEOTIDE SEQUENCE [LARGE SCALE GENOMIC DNA]</scope>
</reference>
<evidence type="ECO:0000256" key="1">
    <source>
        <dbReference type="SAM" id="Phobius"/>
    </source>
</evidence>
<evidence type="ECO:0000313" key="2">
    <source>
        <dbReference type="EMBL" id="OUR97788.1"/>
    </source>
</evidence>
<proteinExistence type="predicted"/>
<sequence>MKSGENKNIIILMNSIIKNLFRITIAFVISMICVQAAQIAVVSVPKAVIFSDQNLTTPLGYIAYGKKVRVGEVERKDGTVLPIVISGRIAYIQIKDISIKSFNEEEGYKNPKITEHDVALTFQTDQDKLSENNFASLSLGSFSGGNEWKSISDSSNDDVSNFKIFSLHMEHRNPIQRVSWGFGLSYISVTQSELKAKTLTIDGNLYYALFHFHYLTIEGFGGLSFSGDFQLIQGDDVQKTKGIAYGYNFGGIARVLPYSKLGFFAGVALKKLIIKDLEPIEDANENDVYLNSLSGVNIFAGVSYKF</sequence>
<keyword evidence="1" id="KW-0812">Transmembrane</keyword>
<dbReference type="Proteomes" id="UP000196531">
    <property type="component" value="Unassembled WGS sequence"/>
</dbReference>
<dbReference type="AlphaFoldDB" id="A0A1Y5F9S6"/>
<organism evidence="2 3">
    <name type="scientific">Halobacteriovorax marinus</name>
    <dbReference type="NCBI Taxonomy" id="97084"/>
    <lineage>
        <taxon>Bacteria</taxon>
        <taxon>Pseudomonadati</taxon>
        <taxon>Bdellovibrionota</taxon>
        <taxon>Bacteriovoracia</taxon>
        <taxon>Bacteriovoracales</taxon>
        <taxon>Halobacteriovoraceae</taxon>
        <taxon>Halobacteriovorax</taxon>
    </lineage>
</organism>
<keyword evidence="1" id="KW-0472">Membrane</keyword>
<evidence type="ECO:0000313" key="3">
    <source>
        <dbReference type="Proteomes" id="UP000196531"/>
    </source>
</evidence>